<evidence type="ECO:0000313" key="1">
    <source>
        <dbReference type="EMBL" id="JAE09312.1"/>
    </source>
</evidence>
<accession>A0A0A9FAD7</accession>
<name>A0A0A9FAD7_ARUDO</name>
<protein>
    <submittedName>
        <fullName evidence="1">Uncharacterized protein</fullName>
    </submittedName>
</protein>
<sequence length="42" mass="4961">MWNALFGCSNEYMTNIVYIKLHPVPFLCNHCCLELSRSMRQP</sequence>
<dbReference type="EMBL" id="GBRH01188584">
    <property type="protein sequence ID" value="JAE09312.1"/>
    <property type="molecule type" value="Transcribed_RNA"/>
</dbReference>
<proteinExistence type="predicted"/>
<reference evidence="1" key="1">
    <citation type="submission" date="2014-09" db="EMBL/GenBank/DDBJ databases">
        <authorList>
            <person name="Magalhaes I.L.F."/>
            <person name="Oliveira U."/>
            <person name="Santos F.R."/>
            <person name="Vidigal T.H.D.A."/>
            <person name="Brescovit A.D."/>
            <person name="Santos A.J."/>
        </authorList>
    </citation>
    <scope>NUCLEOTIDE SEQUENCE</scope>
    <source>
        <tissue evidence="1">Shoot tissue taken approximately 20 cm above the soil surface</tissue>
    </source>
</reference>
<organism evidence="1">
    <name type="scientific">Arundo donax</name>
    <name type="common">Giant reed</name>
    <name type="synonym">Donax arundinaceus</name>
    <dbReference type="NCBI Taxonomy" id="35708"/>
    <lineage>
        <taxon>Eukaryota</taxon>
        <taxon>Viridiplantae</taxon>
        <taxon>Streptophyta</taxon>
        <taxon>Embryophyta</taxon>
        <taxon>Tracheophyta</taxon>
        <taxon>Spermatophyta</taxon>
        <taxon>Magnoliopsida</taxon>
        <taxon>Liliopsida</taxon>
        <taxon>Poales</taxon>
        <taxon>Poaceae</taxon>
        <taxon>PACMAD clade</taxon>
        <taxon>Arundinoideae</taxon>
        <taxon>Arundineae</taxon>
        <taxon>Arundo</taxon>
    </lineage>
</organism>
<dbReference type="AlphaFoldDB" id="A0A0A9FAD7"/>
<reference evidence="1" key="2">
    <citation type="journal article" date="2015" name="Data Brief">
        <title>Shoot transcriptome of the giant reed, Arundo donax.</title>
        <authorList>
            <person name="Barrero R.A."/>
            <person name="Guerrero F.D."/>
            <person name="Moolhuijzen P."/>
            <person name="Goolsby J.A."/>
            <person name="Tidwell J."/>
            <person name="Bellgard S.E."/>
            <person name="Bellgard M.I."/>
        </authorList>
    </citation>
    <scope>NUCLEOTIDE SEQUENCE</scope>
    <source>
        <tissue evidence="1">Shoot tissue taken approximately 20 cm above the soil surface</tissue>
    </source>
</reference>